<keyword evidence="2" id="KW-0285">Flavoprotein</keyword>
<dbReference type="NCBIfam" id="TIGR02160">
    <property type="entry name" value="PA_CoA_Oxy5"/>
    <property type="match status" value="1"/>
</dbReference>
<dbReference type="Gene3D" id="2.40.30.10">
    <property type="entry name" value="Translation factors"/>
    <property type="match status" value="1"/>
</dbReference>
<dbReference type="EMBL" id="FXZG01000015">
    <property type="protein sequence ID" value="SMX91552.1"/>
    <property type="molecule type" value="Genomic_DNA"/>
</dbReference>
<keyword evidence="5" id="KW-0274">FAD</keyword>
<comment type="cofactor">
    <cofactor evidence="1">
        <name>FAD</name>
        <dbReference type="ChEBI" id="CHEBI:57692"/>
    </cofactor>
</comment>
<keyword evidence="7" id="KW-0408">Iron</keyword>
<protein>
    <submittedName>
        <fullName evidence="12">Phenylacetate-CoA oxygenase/reductase, PaaK subunit</fullName>
    </submittedName>
    <submittedName>
        <fullName evidence="13">Ring-1,2-phenylacetyl-CoA epoxidase subunit PaaE</fullName>
    </submittedName>
</protein>
<evidence type="ECO:0000313" key="18">
    <source>
        <dbReference type="Proteomes" id="UP000234300"/>
    </source>
</evidence>
<gene>
    <name evidence="14" type="ORF">BAUR920_02537</name>
    <name evidence="13" type="ORF">BAURA63_00555</name>
    <name evidence="15" type="ORF">BAURA86_03111</name>
    <name evidence="12" type="ORF">BLSMQ_0150</name>
</gene>
<reference evidence="16" key="2">
    <citation type="submission" date="2016-09" db="EMBL/GenBank/DDBJ databases">
        <title>Complete Genome Sequence of Brevibacterium linens SMQ-1335.</title>
        <authorList>
            <person name="de Melo A.G."/>
            <person name="Labrie S.J."/>
            <person name="Dumaresq J."/>
            <person name="Roberts R.J."/>
            <person name="Tremblay D.M."/>
            <person name="Moineau S."/>
        </authorList>
    </citation>
    <scope>NUCLEOTIDE SEQUENCE [LARGE SCALE GENOMIC DNA]</scope>
    <source>
        <strain evidence="16">SMQ-1335</strain>
    </source>
</reference>
<evidence type="ECO:0000313" key="12">
    <source>
        <dbReference type="EMBL" id="AOP51872.1"/>
    </source>
</evidence>
<evidence type="ECO:0000256" key="4">
    <source>
        <dbReference type="ARBA" id="ARBA00022723"/>
    </source>
</evidence>
<evidence type="ECO:0000313" key="14">
    <source>
        <dbReference type="EMBL" id="SMX91552.1"/>
    </source>
</evidence>
<dbReference type="InterPro" id="IPR001433">
    <property type="entry name" value="OxRdtase_FAD/NAD-bd"/>
</dbReference>
<dbReference type="PANTHER" id="PTHR47354:SF8">
    <property type="entry name" value="1,2-PHENYLACETYL-COA EPOXIDASE, SUBUNIT E"/>
    <property type="match status" value="1"/>
</dbReference>
<keyword evidence="8" id="KW-0411">Iron-sulfur</keyword>
<dbReference type="PROSITE" id="PS51085">
    <property type="entry name" value="2FE2S_FER_2"/>
    <property type="match status" value="1"/>
</dbReference>
<dbReference type="InterPro" id="IPR011884">
    <property type="entry name" value="PaaE"/>
</dbReference>
<evidence type="ECO:0000313" key="16">
    <source>
        <dbReference type="Proteomes" id="UP000094793"/>
    </source>
</evidence>
<dbReference type="PRINTS" id="PR00410">
    <property type="entry name" value="PHEHYDRXLASE"/>
</dbReference>
<dbReference type="Proteomes" id="UP000234289">
    <property type="component" value="Unassembled WGS sequence"/>
</dbReference>
<dbReference type="PATRIC" id="fig|1703.10.peg.153"/>
<reference evidence="12" key="1">
    <citation type="submission" date="2016-09" db="EMBL/GenBank/DDBJ databases">
        <title>Complete Genome Sequence of Brevibacterium aurantiacum SMQ-1335.</title>
        <authorList>
            <person name="de Melo A.G."/>
            <person name="Labrie S.J."/>
            <person name="Dumaresq J."/>
            <person name="Roberts R.J."/>
            <person name="Tremblay D.M."/>
            <person name="Moineau S."/>
        </authorList>
    </citation>
    <scope>NUCLEOTIDE SEQUENCE</scope>
    <source>
        <strain evidence="12">SMQ-1335</strain>
    </source>
</reference>
<dbReference type="EMBL" id="FXYZ01000002">
    <property type="protein sequence ID" value="SMX67777.1"/>
    <property type="molecule type" value="Genomic_DNA"/>
</dbReference>
<evidence type="ECO:0000256" key="3">
    <source>
        <dbReference type="ARBA" id="ARBA00022714"/>
    </source>
</evidence>
<dbReference type="SUPFAM" id="SSF52343">
    <property type="entry name" value="Ferredoxin reductase-like, C-terminal NADP-linked domain"/>
    <property type="match status" value="1"/>
</dbReference>
<dbReference type="SUPFAM" id="SSF63380">
    <property type="entry name" value="Riboflavin synthase domain-like"/>
    <property type="match status" value="1"/>
</dbReference>
<dbReference type="SUPFAM" id="SSF54292">
    <property type="entry name" value="2Fe-2S ferredoxin-like"/>
    <property type="match status" value="1"/>
</dbReference>
<evidence type="ECO:0000259" key="10">
    <source>
        <dbReference type="PROSITE" id="PS51085"/>
    </source>
</evidence>
<evidence type="ECO:0000313" key="19">
    <source>
        <dbReference type="Proteomes" id="UP000234327"/>
    </source>
</evidence>
<dbReference type="CDD" id="cd06214">
    <property type="entry name" value="PA_degradation_oxidoreductase_like"/>
    <property type="match status" value="1"/>
</dbReference>
<dbReference type="Pfam" id="PF00970">
    <property type="entry name" value="FAD_binding_6"/>
    <property type="match status" value="1"/>
</dbReference>
<dbReference type="PANTHER" id="PTHR47354">
    <property type="entry name" value="NADH OXIDOREDUCTASE HCR"/>
    <property type="match status" value="1"/>
</dbReference>
<dbReference type="Proteomes" id="UP000234327">
    <property type="component" value="Unassembled WGS sequence"/>
</dbReference>
<dbReference type="CDD" id="cd00207">
    <property type="entry name" value="fer2"/>
    <property type="match status" value="1"/>
</dbReference>
<keyword evidence="6" id="KW-0560">Oxidoreductase</keyword>
<dbReference type="GO" id="GO:0051537">
    <property type="term" value="F:2 iron, 2 sulfur cluster binding"/>
    <property type="evidence" value="ECO:0007669"/>
    <property type="project" value="UniProtKB-KW"/>
</dbReference>
<dbReference type="PROSITE" id="PS00197">
    <property type="entry name" value="2FE2S_FER_1"/>
    <property type="match status" value="1"/>
</dbReference>
<evidence type="ECO:0000256" key="8">
    <source>
        <dbReference type="ARBA" id="ARBA00023014"/>
    </source>
</evidence>
<reference evidence="18 19" key="4">
    <citation type="submission" date="2017-03" db="EMBL/GenBank/DDBJ databases">
        <authorList>
            <person name="Afonso C.L."/>
            <person name="Miller P.J."/>
            <person name="Scott M.A."/>
            <person name="Spackman E."/>
            <person name="Goraichik I."/>
            <person name="Dimitrov K.M."/>
            <person name="Suarez D.L."/>
            <person name="Swayne D.E."/>
        </authorList>
    </citation>
    <scope>NUCLEOTIDE SEQUENCE [LARGE SCALE GENOMIC DNA]</scope>
    <source>
        <strain evidence="13">6</strain>
        <strain evidence="19">6(3)</strain>
        <strain evidence="15">8</strain>
        <strain evidence="18">8(6)</strain>
        <strain evidence="14">CNRZ 920</strain>
    </source>
</reference>
<dbReference type="InterPro" id="IPR006058">
    <property type="entry name" value="2Fe2S_fd_BS"/>
</dbReference>
<proteinExistence type="predicted"/>
<dbReference type="InterPro" id="IPR036010">
    <property type="entry name" value="2Fe-2S_ferredoxin-like_sf"/>
</dbReference>
<dbReference type="GO" id="GO:0046872">
    <property type="term" value="F:metal ion binding"/>
    <property type="evidence" value="ECO:0007669"/>
    <property type="project" value="UniProtKB-KW"/>
</dbReference>
<evidence type="ECO:0000313" key="17">
    <source>
        <dbReference type="Proteomes" id="UP000234289"/>
    </source>
</evidence>
<dbReference type="InterPro" id="IPR017927">
    <property type="entry name" value="FAD-bd_FR_type"/>
</dbReference>
<evidence type="ECO:0000313" key="13">
    <source>
        <dbReference type="EMBL" id="SMX67777.1"/>
    </source>
</evidence>
<dbReference type="Gene3D" id="3.40.50.80">
    <property type="entry name" value="Nucleotide-binding domain of ferredoxin-NADP reductase (FNR) module"/>
    <property type="match status" value="1"/>
</dbReference>
<dbReference type="RefSeq" id="WP_205676731.1">
    <property type="nucleotide sequence ID" value="NZ_CP017150.1"/>
</dbReference>
<feature type="compositionally biased region" description="Polar residues" evidence="9">
    <location>
        <begin position="1"/>
        <end position="10"/>
    </location>
</feature>
<dbReference type="EMBL" id="FXZI01000013">
    <property type="protein sequence ID" value="SMY01883.1"/>
    <property type="molecule type" value="Genomic_DNA"/>
</dbReference>
<name>A0A2H1HXW2_BREAU</name>
<dbReference type="Proteomes" id="UP000094793">
    <property type="component" value="Chromosome"/>
</dbReference>
<evidence type="ECO:0000256" key="2">
    <source>
        <dbReference type="ARBA" id="ARBA00022630"/>
    </source>
</evidence>
<dbReference type="InterPro" id="IPR001041">
    <property type="entry name" value="2Fe-2S_ferredoxin-type"/>
</dbReference>
<dbReference type="InterPro" id="IPR050415">
    <property type="entry name" value="MRET"/>
</dbReference>
<feature type="compositionally biased region" description="Low complexity" evidence="9">
    <location>
        <begin position="14"/>
        <end position="26"/>
    </location>
</feature>
<dbReference type="PROSITE" id="PS51384">
    <property type="entry name" value="FAD_FR"/>
    <property type="match status" value="1"/>
</dbReference>
<evidence type="ECO:0000256" key="5">
    <source>
        <dbReference type="ARBA" id="ARBA00022827"/>
    </source>
</evidence>
<evidence type="ECO:0000256" key="9">
    <source>
        <dbReference type="SAM" id="MobiDB-lite"/>
    </source>
</evidence>
<dbReference type="InterPro" id="IPR017938">
    <property type="entry name" value="Riboflavin_synthase-like_b-brl"/>
</dbReference>
<evidence type="ECO:0000256" key="1">
    <source>
        <dbReference type="ARBA" id="ARBA00001974"/>
    </source>
</evidence>
<dbReference type="InterPro" id="IPR039261">
    <property type="entry name" value="FNR_nucleotide-bd"/>
</dbReference>
<feature type="region of interest" description="Disordered" evidence="9">
    <location>
        <begin position="1"/>
        <end position="34"/>
    </location>
</feature>
<dbReference type="EMBL" id="CP017150">
    <property type="protein sequence ID" value="AOP51872.1"/>
    <property type="molecule type" value="Genomic_DNA"/>
</dbReference>
<evidence type="ECO:0000256" key="6">
    <source>
        <dbReference type="ARBA" id="ARBA00023002"/>
    </source>
</evidence>
<dbReference type="GO" id="GO:0010124">
    <property type="term" value="P:phenylacetate catabolic process"/>
    <property type="evidence" value="ECO:0007669"/>
    <property type="project" value="InterPro"/>
</dbReference>
<accession>A0A1D7VYR6</accession>
<dbReference type="InterPro" id="IPR008333">
    <property type="entry name" value="Cbr1-like_FAD-bd_dom"/>
</dbReference>
<dbReference type="AlphaFoldDB" id="A0A2H1HXW2"/>
<dbReference type="KEGG" id="blin:BLSMQ_0150"/>
<feature type="domain" description="FAD-binding FR-type" evidence="11">
    <location>
        <begin position="36"/>
        <end position="139"/>
    </location>
</feature>
<dbReference type="Gene3D" id="3.10.20.30">
    <property type="match status" value="1"/>
</dbReference>
<dbReference type="eggNOG" id="COG1018">
    <property type="taxonomic scope" value="Bacteria"/>
</dbReference>
<evidence type="ECO:0000256" key="7">
    <source>
        <dbReference type="ARBA" id="ARBA00023004"/>
    </source>
</evidence>
<evidence type="ECO:0000313" key="15">
    <source>
        <dbReference type="EMBL" id="SMY01883.1"/>
    </source>
</evidence>
<dbReference type="Pfam" id="PF00111">
    <property type="entry name" value="Fer2"/>
    <property type="match status" value="1"/>
</dbReference>
<feature type="domain" description="2Fe-2S ferredoxin-type" evidence="10">
    <location>
        <begin position="295"/>
        <end position="384"/>
    </location>
</feature>
<dbReference type="Proteomes" id="UP000234300">
    <property type="component" value="Unassembled WGS sequence"/>
</dbReference>
<sequence>MTETINQSAEAASPTQPTDGTQPTDPAVKGEGASRSSFYPLTVKSVDHLTDDSAAVTFDVPDEYAELFDFAAGQSLTLRRMIDGAEHRRSYSICSPAGTDPRIGVREIPEGLFSQWLVHDVRAGETIEVQPPSGSFQADPDVGGRHLCIAAGSGITPMLSIATTVLSNPDASVTLLYGNRNTNTVMFAEELADLKDARNQQLDLIHVLSREPREVELFSGRLDEDKLRQLLSNLVPIGDMDHVWLCGPFGMLNDARKVLDEFDVPKDKVHFELFYVDEPPPEVVHADKVLEGATSDVTIVLDGRRTTSAMSQGKTILDSAQESRTDLPFACKGGVCGTCRAKICGGEVDMVRNYALEDAEVEANFVLTCQTFPVSDEVTVDYDS</sequence>
<dbReference type="GO" id="GO:0016491">
    <property type="term" value="F:oxidoreductase activity"/>
    <property type="evidence" value="ECO:0007669"/>
    <property type="project" value="UniProtKB-KW"/>
</dbReference>
<organism evidence="13 19">
    <name type="scientific">Brevibacterium aurantiacum</name>
    <dbReference type="NCBI Taxonomy" id="273384"/>
    <lineage>
        <taxon>Bacteria</taxon>
        <taxon>Bacillati</taxon>
        <taxon>Actinomycetota</taxon>
        <taxon>Actinomycetes</taxon>
        <taxon>Micrococcales</taxon>
        <taxon>Brevibacteriaceae</taxon>
        <taxon>Brevibacterium</taxon>
    </lineage>
</organism>
<dbReference type="Pfam" id="PF00175">
    <property type="entry name" value="NAD_binding_1"/>
    <property type="match status" value="1"/>
</dbReference>
<keyword evidence="3" id="KW-0001">2Fe-2S</keyword>
<keyword evidence="4" id="KW-0479">Metal-binding</keyword>
<dbReference type="InterPro" id="IPR012675">
    <property type="entry name" value="Beta-grasp_dom_sf"/>
</dbReference>
<reference evidence="17" key="3">
    <citation type="submission" date="2017-03" db="EMBL/GenBank/DDBJ databases">
        <authorList>
            <person name="Monnet C."/>
        </authorList>
    </citation>
    <scope>NUCLEOTIDE SEQUENCE [LARGE SCALE GENOMIC DNA]</scope>
    <source>
        <strain evidence="17">CNRZ 920</strain>
    </source>
</reference>
<dbReference type="GeneID" id="60904591"/>
<accession>A0A2H1HXW2</accession>
<dbReference type="GO" id="GO:0050660">
    <property type="term" value="F:flavin adenine dinucleotide binding"/>
    <property type="evidence" value="ECO:0007669"/>
    <property type="project" value="TreeGrafter"/>
</dbReference>
<evidence type="ECO:0000259" key="11">
    <source>
        <dbReference type="PROSITE" id="PS51384"/>
    </source>
</evidence>